<sequence>MQQDSLASPPDDSFSPPSGALRVSSSSSSVSSCLYGASPGISAGLMGQESSTPKQDSCCQPQGLEDSTESKKSAAQRSHERSRSDGAERLLENRMKLSAASKADEDSQGGKQEKRGTVKTIISQLLSSSGSNPIQSPFPASDHFNVSHGARIPIVIYDQEPSSIIAHALASQDYEQKLSELQSTLTTALSQLQPSPTAKLPAENPMVDFNDLALCSSQETDKRTGLKNPNMHIETQFSDATSQFYCRIFFAEQFRKLRCLIFPHGEDRFVHSLSRCVSWSAQGGKSGSSFCKTHDDRFILKQMSRYEVQSFLEFAPLYFQYVSSACTDRQPTVLAKIVGVFRMGTRTLPPMPPLSLTFLSWRTSSTSATSPRSST</sequence>
<gene>
    <name evidence="4" type="ORF">HPB48_002287</name>
</gene>
<dbReference type="Proteomes" id="UP000821853">
    <property type="component" value="Chromosome 1"/>
</dbReference>
<evidence type="ECO:0000313" key="5">
    <source>
        <dbReference type="Proteomes" id="UP000821853"/>
    </source>
</evidence>
<dbReference type="Pfam" id="PF01504">
    <property type="entry name" value="PIP5K"/>
    <property type="match status" value="1"/>
</dbReference>
<dbReference type="AlphaFoldDB" id="A0A9J6FH12"/>
<evidence type="ECO:0000256" key="2">
    <source>
        <dbReference type="SAM" id="MobiDB-lite"/>
    </source>
</evidence>
<feature type="compositionally biased region" description="Basic and acidic residues" evidence="2">
    <location>
        <begin position="68"/>
        <end position="89"/>
    </location>
</feature>
<dbReference type="InterPro" id="IPR002498">
    <property type="entry name" value="PInositol-4-P-4/5-kinase_core"/>
</dbReference>
<dbReference type="SUPFAM" id="SSF56104">
    <property type="entry name" value="SAICAR synthase-like"/>
    <property type="match status" value="1"/>
</dbReference>
<feature type="compositionally biased region" description="Polar residues" evidence="2">
    <location>
        <begin position="48"/>
        <end position="60"/>
    </location>
</feature>
<comment type="caution">
    <text evidence="4">The sequence shown here is derived from an EMBL/GenBank/DDBJ whole genome shotgun (WGS) entry which is preliminary data.</text>
</comment>
<dbReference type="Gene3D" id="3.30.800.10">
    <property type="entry name" value="Phosphatidylinositol Phosphate Kinase II Beta"/>
    <property type="match status" value="1"/>
</dbReference>
<dbReference type="GO" id="GO:0046854">
    <property type="term" value="P:phosphatidylinositol phosphate biosynthetic process"/>
    <property type="evidence" value="ECO:0007669"/>
    <property type="project" value="TreeGrafter"/>
</dbReference>
<keyword evidence="1" id="KW-0547">Nucleotide-binding</keyword>
<dbReference type="InterPro" id="IPR027484">
    <property type="entry name" value="PInositol-4-P-5-kinase_N"/>
</dbReference>
<dbReference type="SMART" id="SM00330">
    <property type="entry name" value="PIPKc"/>
    <property type="match status" value="1"/>
</dbReference>
<dbReference type="GO" id="GO:0010008">
    <property type="term" value="C:endosome membrane"/>
    <property type="evidence" value="ECO:0007669"/>
    <property type="project" value="TreeGrafter"/>
</dbReference>
<keyword evidence="1" id="KW-0418">Kinase</keyword>
<dbReference type="GO" id="GO:0005524">
    <property type="term" value="F:ATP binding"/>
    <property type="evidence" value="ECO:0007669"/>
    <property type="project" value="UniProtKB-UniRule"/>
</dbReference>
<evidence type="ECO:0000259" key="3">
    <source>
        <dbReference type="PROSITE" id="PS51455"/>
    </source>
</evidence>
<evidence type="ECO:0000256" key="1">
    <source>
        <dbReference type="PROSITE-ProRule" id="PRU00781"/>
    </source>
</evidence>
<feature type="compositionally biased region" description="Low complexity" evidence="2">
    <location>
        <begin position="8"/>
        <end position="32"/>
    </location>
</feature>
<organism evidence="4 5">
    <name type="scientific">Haemaphysalis longicornis</name>
    <name type="common">Bush tick</name>
    <dbReference type="NCBI Taxonomy" id="44386"/>
    <lineage>
        <taxon>Eukaryota</taxon>
        <taxon>Metazoa</taxon>
        <taxon>Ecdysozoa</taxon>
        <taxon>Arthropoda</taxon>
        <taxon>Chelicerata</taxon>
        <taxon>Arachnida</taxon>
        <taxon>Acari</taxon>
        <taxon>Parasitiformes</taxon>
        <taxon>Ixodida</taxon>
        <taxon>Ixodoidea</taxon>
        <taxon>Ixodidae</taxon>
        <taxon>Haemaphysalinae</taxon>
        <taxon>Haemaphysalis</taxon>
    </lineage>
</organism>
<proteinExistence type="predicted"/>
<keyword evidence="5" id="KW-1185">Reference proteome</keyword>
<feature type="domain" description="PIPK" evidence="3">
    <location>
        <begin position="177"/>
        <end position="375"/>
    </location>
</feature>
<dbReference type="EMBL" id="JABSTR010000001">
    <property type="protein sequence ID" value="KAH9362309.1"/>
    <property type="molecule type" value="Genomic_DNA"/>
</dbReference>
<dbReference type="OrthoDB" id="158357at2759"/>
<evidence type="ECO:0000313" key="4">
    <source>
        <dbReference type="EMBL" id="KAH9362309.1"/>
    </source>
</evidence>
<accession>A0A9J6FH12</accession>
<reference evidence="4 5" key="1">
    <citation type="journal article" date="2020" name="Cell">
        <title>Large-Scale Comparative Analyses of Tick Genomes Elucidate Their Genetic Diversity and Vector Capacities.</title>
        <authorList>
            <consortium name="Tick Genome and Microbiome Consortium (TIGMIC)"/>
            <person name="Jia N."/>
            <person name="Wang J."/>
            <person name="Shi W."/>
            <person name="Du L."/>
            <person name="Sun Y."/>
            <person name="Zhan W."/>
            <person name="Jiang J.F."/>
            <person name="Wang Q."/>
            <person name="Zhang B."/>
            <person name="Ji P."/>
            <person name="Bell-Sakyi L."/>
            <person name="Cui X.M."/>
            <person name="Yuan T.T."/>
            <person name="Jiang B.G."/>
            <person name="Yang W.F."/>
            <person name="Lam T.T."/>
            <person name="Chang Q.C."/>
            <person name="Ding S.J."/>
            <person name="Wang X.J."/>
            <person name="Zhu J.G."/>
            <person name="Ruan X.D."/>
            <person name="Zhao L."/>
            <person name="Wei J.T."/>
            <person name="Ye R.Z."/>
            <person name="Que T.C."/>
            <person name="Du C.H."/>
            <person name="Zhou Y.H."/>
            <person name="Cheng J.X."/>
            <person name="Dai P.F."/>
            <person name="Guo W.B."/>
            <person name="Han X.H."/>
            <person name="Huang E.J."/>
            <person name="Li L.F."/>
            <person name="Wei W."/>
            <person name="Gao Y.C."/>
            <person name="Liu J.Z."/>
            <person name="Shao H.Z."/>
            <person name="Wang X."/>
            <person name="Wang C.C."/>
            <person name="Yang T.C."/>
            <person name="Huo Q.B."/>
            <person name="Li W."/>
            <person name="Chen H.Y."/>
            <person name="Chen S.E."/>
            <person name="Zhou L.G."/>
            <person name="Ni X.B."/>
            <person name="Tian J.H."/>
            <person name="Sheng Y."/>
            <person name="Liu T."/>
            <person name="Pan Y.S."/>
            <person name="Xia L.Y."/>
            <person name="Li J."/>
            <person name="Zhao F."/>
            <person name="Cao W.C."/>
        </authorList>
    </citation>
    <scope>NUCLEOTIDE SEQUENCE [LARGE SCALE GENOMIC DNA]</scope>
    <source>
        <strain evidence="4">HaeL-2018</strain>
    </source>
</reference>
<keyword evidence="1" id="KW-0067">ATP-binding</keyword>
<keyword evidence="1" id="KW-0808">Transferase</keyword>
<dbReference type="FunFam" id="3.30.800.10:FF:000004">
    <property type="entry name" value="1-phosphatidylinositol 3-phosphate 5-kinase isoform X1"/>
    <property type="match status" value="1"/>
</dbReference>
<dbReference type="PANTHER" id="PTHR45748:SF7">
    <property type="entry name" value="1-PHOSPHATIDYLINOSITOL 3-PHOSPHATE 5-KINASE-RELATED"/>
    <property type="match status" value="1"/>
</dbReference>
<feature type="region of interest" description="Disordered" evidence="2">
    <location>
        <begin position="1"/>
        <end position="89"/>
    </location>
</feature>
<dbReference type="PROSITE" id="PS51455">
    <property type="entry name" value="PIPK"/>
    <property type="match status" value="1"/>
</dbReference>
<dbReference type="PANTHER" id="PTHR45748">
    <property type="entry name" value="1-PHOSPHATIDYLINOSITOL 3-PHOSPHATE 5-KINASE-RELATED"/>
    <property type="match status" value="1"/>
</dbReference>
<dbReference type="GO" id="GO:0000285">
    <property type="term" value="F:1-phosphatidylinositol-3-phosphate 5-kinase activity"/>
    <property type="evidence" value="ECO:0007669"/>
    <property type="project" value="TreeGrafter"/>
</dbReference>
<protein>
    <recommendedName>
        <fullName evidence="3">PIPK domain-containing protein</fullName>
    </recommendedName>
</protein>
<name>A0A9J6FH12_HAELO</name>
<dbReference type="VEuPathDB" id="VectorBase:HLOH_044550"/>